<feature type="domain" description="Methyltransferase" evidence="4">
    <location>
        <begin position="82"/>
        <end position="174"/>
    </location>
</feature>
<dbReference type="EMBL" id="BAAABU010000013">
    <property type="protein sequence ID" value="GAA0245805.1"/>
    <property type="molecule type" value="Genomic_DNA"/>
</dbReference>
<organism evidence="5 6">
    <name type="scientific">Saccharothrix mutabilis subsp. mutabilis</name>
    <dbReference type="NCBI Taxonomy" id="66855"/>
    <lineage>
        <taxon>Bacteria</taxon>
        <taxon>Bacillati</taxon>
        <taxon>Actinomycetota</taxon>
        <taxon>Actinomycetes</taxon>
        <taxon>Pseudonocardiales</taxon>
        <taxon>Pseudonocardiaceae</taxon>
        <taxon>Saccharothrix</taxon>
    </lineage>
</organism>
<keyword evidence="6" id="KW-1185">Reference proteome</keyword>
<dbReference type="InterPro" id="IPR029063">
    <property type="entry name" value="SAM-dependent_MTases_sf"/>
</dbReference>
<keyword evidence="2" id="KW-0808">Transferase</keyword>
<dbReference type="InterPro" id="IPR041698">
    <property type="entry name" value="Methyltransf_25"/>
</dbReference>
<evidence type="ECO:0000256" key="2">
    <source>
        <dbReference type="ARBA" id="ARBA00022679"/>
    </source>
</evidence>
<name>A0ABN0UC93_9PSEU</name>
<protein>
    <recommendedName>
        <fullName evidence="4">Methyltransferase domain-containing protein</fullName>
    </recommendedName>
</protein>
<dbReference type="PANTHER" id="PTHR43591">
    <property type="entry name" value="METHYLTRANSFERASE"/>
    <property type="match status" value="1"/>
</dbReference>
<dbReference type="SUPFAM" id="SSF53335">
    <property type="entry name" value="S-adenosyl-L-methionine-dependent methyltransferases"/>
    <property type="match status" value="1"/>
</dbReference>
<evidence type="ECO:0000313" key="6">
    <source>
        <dbReference type="Proteomes" id="UP001500416"/>
    </source>
</evidence>
<sequence length="307" mass="34042">MDACSPACHDRGMVERRRIADSYSDTNVLFHLLRHVGWGDLVNVGYYTVPTLHHGLGGLGWFQRELLRRSLDLVGAEPGDRVLDACCGRGLSTAVLAQRGCDALGVDVQPEQVEESRRRFGGRPGASFAVADVTELPDLGVFDRVHCLEAAFHFGPDGRRAFLGEAFRVLRPGGRLVLVDFTWRSADPSTIETVDRDGAVRSAWCFEEIEPLDRYVVRAREAGFAVTAVHDWTRPVLERPMSLAGPVLALMRSPLGRRVLRSRWPGLRELSREDWSAAARSVVAHRAWARACRYTAFVLDKPRAAGG</sequence>
<dbReference type="Gene3D" id="3.40.50.150">
    <property type="entry name" value="Vaccinia Virus protein VP39"/>
    <property type="match status" value="1"/>
</dbReference>
<keyword evidence="1" id="KW-0489">Methyltransferase</keyword>
<dbReference type="PROSITE" id="PS01184">
    <property type="entry name" value="UBIE_2"/>
    <property type="match status" value="1"/>
</dbReference>
<evidence type="ECO:0000259" key="4">
    <source>
        <dbReference type="Pfam" id="PF13649"/>
    </source>
</evidence>
<evidence type="ECO:0000256" key="3">
    <source>
        <dbReference type="ARBA" id="ARBA00022691"/>
    </source>
</evidence>
<reference evidence="5 6" key="1">
    <citation type="journal article" date="2019" name="Int. J. Syst. Evol. Microbiol.">
        <title>The Global Catalogue of Microorganisms (GCM) 10K type strain sequencing project: providing services to taxonomists for standard genome sequencing and annotation.</title>
        <authorList>
            <consortium name="The Broad Institute Genomics Platform"/>
            <consortium name="The Broad Institute Genome Sequencing Center for Infectious Disease"/>
            <person name="Wu L."/>
            <person name="Ma J."/>
        </authorList>
    </citation>
    <scope>NUCLEOTIDE SEQUENCE [LARGE SCALE GENOMIC DNA]</scope>
    <source>
        <strain evidence="5 6">JCM 3380</strain>
    </source>
</reference>
<dbReference type="CDD" id="cd02440">
    <property type="entry name" value="AdoMet_MTases"/>
    <property type="match status" value="1"/>
</dbReference>
<comment type="caution">
    <text evidence="5">The sequence shown here is derived from an EMBL/GenBank/DDBJ whole genome shotgun (WGS) entry which is preliminary data.</text>
</comment>
<dbReference type="Pfam" id="PF13649">
    <property type="entry name" value="Methyltransf_25"/>
    <property type="match status" value="1"/>
</dbReference>
<proteinExistence type="predicted"/>
<keyword evidence="3" id="KW-0949">S-adenosyl-L-methionine</keyword>
<dbReference type="Proteomes" id="UP001500416">
    <property type="component" value="Unassembled WGS sequence"/>
</dbReference>
<evidence type="ECO:0000256" key="1">
    <source>
        <dbReference type="ARBA" id="ARBA00022603"/>
    </source>
</evidence>
<accession>A0ABN0UC93</accession>
<evidence type="ECO:0000313" key="5">
    <source>
        <dbReference type="EMBL" id="GAA0245805.1"/>
    </source>
</evidence>
<dbReference type="InterPro" id="IPR023576">
    <property type="entry name" value="UbiE/COQ5_MeTrFase_CS"/>
</dbReference>
<gene>
    <name evidence="5" type="ORF">GCM10010492_51580</name>
</gene>